<dbReference type="AlphaFoldDB" id="A0A7R7XTX5"/>
<keyword evidence="2" id="KW-1185">Reference proteome</keyword>
<organism evidence="1 2">
    <name type="scientific">Aspergillus puulaauensis</name>
    <dbReference type="NCBI Taxonomy" id="1220207"/>
    <lineage>
        <taxon>Eukaryota</taxon>
        <taxon>Fungi</taxon>
        <taxon>Dikarya</taxon>
        <taxon>Ascomycota</taxon>
        <taxon>Pezizomycotina</taxon>
        <taxon>Eurotiomycetes</taxon>
        <taxon>Eurotiomycetidae</taxon>
        <taxon>Eurotiales</taxon>
        <taxon>Aspergillaceae</taxon>
        <taxon>Aspergillus</taxon>
    </lineage>
</organism>
<dbReference type="KEGG" id="apuu:APUU_60724S"/>
<reference evidence="1" key="1">
    <citation type="submission" date="2021-01" db="EMBL/GenBank/DDBJ databases">
        <authorList>
            <consortium name="Aspergillus puulaauensis MK2 genome sequencing consortium"/>
            <person name="Kazuki M."/>
            <person name="Futagami T."/>
        </authorList>
    </citation>
    <scope>NUCLEOTIDE SEQUENCE</scope>
    <source>
        <strain evidence="1">MK2</strain>
    </source>
</reference>
<accession>A0A7R7XTX5</accession>
<dbReference type="RefSeq" id="XP_041559870.1">
    <property type="nucleotide sequence ID" value="XM_041693996.1"/>
</dbReference>
<evidence type="ECO:0008006" key="3">
    <source>
        <dbReference type="Google" id="ProtNLM"/>
    </source>
</evidence>
<evidence type="ECO:0000313" key="1">
    <source>
        <dbReference type="EMBL" id="BCS27676.1"/>
    </source>
</evidence>
<dbReference type="GeneID" id="64977681"/>
<name>A0A7R7XTX5_9EURO</name>
<gene>
    <name evidence="1" type="ORF">APUU_60724S</name>
</gene>
<sequence length="221" mass="24269">MASPDKPQILLLCLAYRPSLDLMYPSLFRRLSEVAHVKRAENPTTALREMAENTFKVIIFADEGLADYPVLDHLEVLDKVKAYVQNGGIAIVGLHFPCASQTSIDMFFKHFDLPWWCGSYYLTDVQLNPSADLPEGTATSSLPETHTMRALHVANAGARERVYVPVEGKTKPTFGLDPEESVTQAVVAAARIGQGYLVYCGDVNPEQASGHVILAFCGVEI</sequence>
<evidence type="ECO:0000313" key="2">
    <source>
        <dbReference type="Proteomes" id="UP000654913"/>
    </source>
</evidence>
<proteinExistence type="predicted"/>
<dbReference type="OrthoDB" id="245563at2759"/>
<dbReference type="EMBL" id="AP024448">
    <property type="protein sequence ID" value="BCS27676.1"/>
    <property type="molecule type" value="Genomic_DNA"/>
</dbReference>
<protein>
    <recommendedName>
        <fullName evidence="3">ThuA-like domain-containing protein</fullName>
    </recommendedName>
</protein>
<dbReference type="Proteomes" id="UP000654913">
    <property type="component" value="Chromosome 6"/>
</dbReference>
<reference evidence="1" key="2">
    <citation type="submission" date="2021-02" db="EMBL/GenBank/DDBJ databases">
        <title>Aspergillus puulaauensis MK2 genome sequence.</title>
        <authorList>
            <person name="Futagami T."/>
            <person name="Mori K."/>
            <person name="Kadooka C."/>
            <person name="Tanaka T."/>
        </authorList>
    </citation>
    <scope>NUCLEOTIDE SEQUENCE</scope>
    <source>
        <strain evidence="1">MK2</strain>
    </source>
</reference>